<dbReference type="Gene3D" id="3.40.50.970">
    <property type="match status" value="1"/>
</dbReference>
<feature type="domain" description="Thiamine pyrophosphate enzyme TPP-binding" evidence="2">
    <location>
        <begin position="7"/>
        <end position="93"/>
    </location>
</feature>
<dbReference type="Pfam" id="PF02775">
    <property type="entry name" value="TPP_enzyme_C"/>
    <property type="match status" value="1"/>
</dbReference>
<sequence length="264" mass="27938">WRATGESTMDVEYGFSCMGYEIAGAWGAAMAHRDGVVTTLLGDGSYLMLNSELFSAAFAGHGFVAVVCDNDGYAVIDRLQRGQGNQSFNNMYPDVRTSLPEPPRVFRQRSVTCVAAGYSITMTRSVRVGVIAVGVFYLVLAYAGFNQISDSTTNYGGDLHGGNLPDLLWGVFGVNTAINFIHALLGAGAIASGFLLDRSKVVAWCTIVAFALVSLYGLVTILIQEGTAPLAVTWGDNILHIATTLLLTAATVVAPASDRAPARA</sequence>
<accession>A0ABW3MAV2</accession>
<feature type="transmembrane region" description="Helical" evidence="1">
    <location>
        <begin position="128"/>
        <end position="148"/>
    </location>
</feature>
<keyword evidence="4" id="KW-1185">Reference proteome</keyword>
<dbReference type="InterPro" id="IPR029061">
    <property type="entry name" value="THDP-binding"/>
</dbReference>
<feature type="transmembrane region" description="Helical" evidence="1">
    <location>
        <begin position="238"/>
        <end position="256"/>
    </location>
</feature>
<keyword evidence="1" id="KW-0812">Transmembrane</keyword>
<dbReference type="Pfam" id="PF14325">
    <property type="entry name" value="DUF4383"/>
    <property type="match status" value="1"/>
</dbReference>
<keyword evidence="1" id="KW-1133">Transmembrane helix</keyword>
<gene>
    <name evidence="3" type="ORF">ACFQ1S_13065</name>
</gene>
<feature type="transmembrane region" description="Helical" evidence="1">
    <location>
        <begin position="201"/>
        <end position="223"/>
    </location>
</feature>
<dbReference type="InterPro" id="IPR011766">
    <property type="entry name" value="TPP_enzyme_TPP-bd"/>
</dbReference>
<organism evidence="3 4">
    <name type="scientific">Kibdelosporangium lantanae</name>
    <dbReference type="NCBI Taxonomy" id="1497396"/>
    <lineage>
        <taxon>Bacteria</taxon>
        <taxon>Bacillati</taxon>
        <taxon>Actinomycetota</taxon>
        <taxon>Actinomycetes</taxon>
        <taxon>Pseudonocardiales</taxon>
        <taxon>Pseudonocardiaceae</taxon>
        <taxon>Kibdelosporangium</taxon>
    </lineage>
</organism>
<proteinExistence type="predicted"/>
<reference evidence="4" key="1">
    <citation type="journal article" date="2019" name="Int. J. Syst. Evol. Microbiol.">
        <title>The Global Catalogue of Microorganisms (GCM) 10K type strain sequencing project: providing services to taxonomists for standard genome sequencing and annotation.</title>
        <authorList>
            <consortium name="The Broad Institute Genomics Platform"/>
            <consortium name="The Broad Institute Genome Sequencing Center for Infectious Disease"/>
            <person name="Wu L."/>
            <person name="Ma J."/>
        </authorList>
    </citation>
    <scope>NUCLEOTIDE SEQUENCE [LARGE SCALE GENOMIC DNA]</scope>
    <source>
        <strain evidence="4">JCM 31486</strain>
    </source>
</reference>
<dbReference type="Proteomes" id="UP001597045">
    <property type="component" value="Unassembled WGS sequence"/>
</dbReference>
<feature type="non-terminal residue" evidence="3">
    <location>
        <position position="1"/>
    </location>
</feature>
<keyword evidence="1" id="KW-0472">Membrane</keyword>
<dbReference type="EMBL" id="JBHTIS010000649">
    <property type="protein sequence ID" value="MFD1046419.1"/>
    <property type="molecule type" value="Genomic_DNA"/>
</dbReference>
<evidence type="ECO:0000313" key="4">
    <source>
        <dbReference type="Proteomes" id="UP001597045"/>
    </source>
</evidence>
<comment type="caution">
    <text evidence="3">The sequence shown here is derived from an EMBL/GenBank/DDBJ whole genome shotgun (WGS) entry which is preliminary data.</text>
</comment>
<name>A0ABW3MAV2_9PSEU</name>
<evidence type="ECO:0000313" key="3">
    <source>
        <dbReference type="EMBL" id="MFD1046419.1"/>
    </source>
</evidence>
<dbReference type="SUPFAM" id="SSF52518">
    <property type="entry name" value="Thiamin diphosphate-binding fold (THDP-binding)"/>
    <property type="match status" value="1"/>
</dbReference>
<evidence type="ECO:0000256" key="1">
    <source>
        <dbReference type="SAM" id="Phobius"/>
    </source>
</evidence>
<protein>
    <submittedName>
        <fullName evidence="3">Thiamine pyrophosphate-dependent enzyme</fullName>
    </submittedName>
</protein>
<evidence type="ECO:0000259" key="2">
    <source>
        <dbReference type="Pfam" id="PF02775"/>
    </source>
</evidence>
<feature type="transmembrane region" description="Helical" evidence="1">
    <location>
        <begin position="168"/>
        <end position="194"/>
    </location>
</feature>